<gene>
    <name evidence="1" type="ORF">OCTVUL_1B007253</name>
</gene>
<evidence type="ECO:0000313" key="1">
    <source>
        <dbReference type="EMBL" id="CAI9742332.1"/>
    </source>
</evidence>
<protein>
    <submittedName>
        <fullName evidence="1">Uncharacterized protein</fullName>
    </submittedName>
</protein>
<proteinExistence type="predicted"/>
<name>A0AA36BYY5_OCTVU</name>
<keyword evidence="2" id="KW-1185">Reference proteome</keyword>
<accession>A0AA36BYY5</accession>
<evidence type="ECO:0000313" key="2">
    <source>
        <dbReference type="Proteomes" id="UP001162480"/>
    </source>
</evidence>
<dbReference type="AlphaFoldDB" id="A0AA36BYY5"/>
<reference evidence="1" key="1">
    <citation type="submission" date="2023-08" db="EMBL/GenBank/DDBJ databases">
        <authorList>
            <person name="Alioto T."/>
            <person name="Alioto T."/>
            <person name="Gomez Garrido J."/>
        </authorList>
    </citation>
    <scope>NUCLEOTIDE SEQUENCE</scope>
</reference>
<sequence length="155" mass="17893">MRAGSKVYNSFMNIGNTSTWNVDKCNGTFCPNFFRHPILDFWEYLPIDEVKLVLYENQTDVVTMIFDGINTTLKTWFSQENLKSSPWDDLASATKLLFSMEITKLWISRLHGHIHPPEAAELTQHMISIDTIDVVNVHPIQLTTTGDQHKSRFTF</sequence>
<dbReference type="Proteomes" id="UP001162480">
    <property type="component" value="Chromosome 28"/>
</dbReference>
<organism evidence="1 2">
    <name type="scientific">Octopus vulgaris</name>
    <name type="common">Common octopus</name>
    <dbReference type="NCBI Taxonomy" id="6645"/>
    <lineage>
        <taxon>Eukaryota</taxon>
        <taxon>Metazoa</taxon>
        <taxon>Spiralia</taxon>
        <taxon>Lophotrochozoa</taxon>
        <taxon>Mollusca</taxon>
        <taxon>Cephalopoda</taxon>
        <taxon>Coleoidea</taxon>
        <taxon>Octopodiformes</taxon>
        <taxon>Octopoda</taxon>
        <taxon>Incirrata</taxon>
        <taxon>Octopodidae</taxon>
        <taxon>Octopus</taxon>
    </lineage>
</organism>
<dbReference type="EMBL" id="OX597841">
    <property type="protein sequence ID" value="CAI9742332.1"/>
    <property type="molecule type" value="Genomic_DNA"/>
</dbReference>